<protein>
    <submittedName>
        <fullName evidence="1">Uncharacterized protein</fullName>
    </submittedName>
</protein>
<dbReference type="EMBL" id="OX465079">
    <property type="protein sequence ID" value="CAI9275212.1"/>
    <property type="molecule type" value="Genomic_DNA"/>
</dbReference>
<dbReference type="InterPro" id="IPR032675">
    <property type="entry name" value="LRR_dom_sf"/>
</dbReference>
<keyword evidence="2" id="KW-1185">Reference proteome</keyword>
<organism evidence="1 2">
    <name type="scientific">Lactuca saligna</name>
    <name type="common">Willowleaf lettuce</name>
    <dbReference type="NCBI Taxonomy" id="75948"/>
    <lineage>
        <taxon>Eukaryota</taxon>
        <taxon>Viridiplantae</taxon>
        <taxon>Streptophyta</taxon>
        <taxon>Embryophyta</taxon>
        <taxon>Tracheophyta</taxon>
        <taxon>Spermatophyta</taxon>
        <taxon>Magnoliopsida</taxon>
        <taxon>eudicotyledons</taxon>
        <taxon>Gunneridae</taxon>
        <taxon>Pentapetalae</taxon>
        <taxon>asterids</taxon>
        <taxon>campanulids</taxon>
        <taxon>Asterales</taxon>
        <taxon>Asteraceae</taxon>
        <taxon>Cichorioideae</taxon>
        <taxon>Cichorieae</taxon>
        <taxon>Lactucinae</taxon>
        <taxon>Lactuca</taxon>
    </lineage>
</organism>
<proteinExistence type="predicted"/>
<name>A0AA35YJU9_LACSI</name>
<dbReference type="InterPro" id="IPR022709">
    <property type="entry name" value="SCAI"/>
</dbReference>
<dbReference type="GO" id="GO:0003714">
    <property type="term" value="F:transcription corepressor activity"/>
    <property type="evidence" value="ECO:0007669"/>
    <property type="project" value="InterPro"/>
</dbReference>
<reference evidence="1" key="1">
    <citation type="submission" date="2023-04" db="EMBL/GenBank/DDBJ databases">
        <authorList>
            <person name="Vijverberg K."/>
            <person name="Xiong W."/>
            <person name="Schranz E."/>
        </authorList>
    </citation>
    <scope>NUCLEOTIDE SEQUENCE</scope>
</reference>
<dbReference type="AlphaFoldDB" id="A0AA35YJU9"/>
<dbReference type="Pfam" id="PF12070">
    <property type="entry name" value="SCAI"/>
    <property type="match status" value="1"/>
</dbReference>
<gene>
    <name evidence="1" type="ORF">LSALG_LOCUS15251</name>
</gene>
<evidence type="ECO:0000313" key="2">
    <source>
        <dbReference type="Proteomes" id="UP001177003"/>
    </source>
</evidence>
<dbReference type="GO" id="GO:0006351">
    <property type="term" value="P:DNA-templated transcription"/>
    <property type="evidence" value="ECO:0007669"/>
    <property type="project" value="InterPro"/>
</dbReference>
<dbReference type="Gene3D" id="3.80.10.10">
    <property type="entry name" value="Ribonuclease Inhibitor"/>
    <property type="match status" value="1"/>
</dbReference>
<dbReference type="Proteomes" id="UP001177003">
    <property type="component" value="Chromosome 3"/>
</dbReference>
<sequence>MESLNFYMTDLVKFDFKDLELIAKNCSESLLSVKINECDLTDLSDFFNHAVKLQEFGGGAFSDQPENYVGLKFPPLLTSMALNYMNFHKLTSVDLMEDAENIVLGAFAEWETILCTTTTLDLVWAQVLSEPLLRRIILRDLYHVDLFLHVSGIEKKMTITSLCTYQNFPIPSLPTLESSNPLL</sequence>
<evidence type="ECO:0000313" key="1">
    <source>
        <dbReference type="EMBL" id="CAI9275212.1"/>
    </source>
</evidence>
<accession>A0AA35YJU9</accession>